<feature type="non-terminal residue" evidence="1">
    <location>
        <position position="173"/>
    </location>
</feature>
<protein>
    <submittedName>
        <fullName evidence="1">7860_t:CDS:1</fullName>
    </submittedName>
</protein>
<comment type="caution">
    <text evidence="1">The sequence shown here is derived from an EMBL/GenBank/DDBJ whole genome shotgun (WGS) entry which is preliminary data.</text>
</comment>
<accession>A0A9N9NQA1</accession>
<evidence type="ECO:0000313" key="1">
    <source>
        <dbReference type="EMBL" id="CAG8760167.1"/>
    </source>
</evidence>
<gene>
    <name evidence="1" type="ORF">FCALED_LOCUS16878</name>
</gene>
<proteinExistence type="predicted"/>
<dbReference type="EMBL" id="CAJVPQ010022223">
    <property type="protein sequence ID" value="CAG8760167.1"/>
    <property type="molecule type" value="Genomic_DNA"/>
</dbReference>
<evidence type="ECO:0000313" key="2">
    <source>
        <dbReference type="Proteomes" id="UP000789570"/>
    </source>
</evidence>
<dbReference type="AlphaFoldDB" id="A0A9N9NQA1"/>
<reference evidence="1" key="1">
    <citation type="submission" date="2021-06" db="EMBL/GenBank/DDBJ databases">
        <authorList>
            <person name="Kallberg Y."/>
            <person name="Tangrot J."/>
            <person name="Rosling A."/>
        </authorList>
    </citation>
    <scope>NUCLEOTIDE SEQUENCE</scope>
    <source>
        <strain evidence="1">UK204</strain>
    </source>
</reference>
<dbReference type="OrthoDB" id="2405039at2759"/>
<organism evidence="1 2">
    <name type="scientific">Funneliformis caledonium</name>
    <dbReference type="NCBI Taxonomy" id="1117310"/>
    <lineage>
        <taxon>Eukaryota</taxon>
        <taxon>Fungi</taxon>
        <taxon>Fungi incertae sedis</taxon>
        <taxon>Mucoromycota</taxon>
        <taxon>Glomeromycotina</taxon>
        <taxon>Glomeromycetes</taxon>
        <taxon>Glomerales</taxon>
        <taxon>Glomeraceae</taxon>
        <taxon>Funneliformis</taxon>
    </lineage>
</organism>
<dbReference type="Proteomes" id="UP000789570">
    <property type="component" value="Unassembled WGS sequence"/>
</dbReference>
<feature type="non-terminal residue" evidence="1">
    <location>
        <position position="1"/>
    </location>
</feature>
<keyword evidence="2" id="KW-1185">Reference proteome</keyword>
<sequence>EDTMQIDDKFDTLNKEIIEGLKLLHLKSLYNFTESAYDDILNIFTANNISLYKIKKYLKEITGLIPAFYDMCENSCICYTGQYESYRICPICNSTRLDTRGKAKKIMPYLSVKDRLKLQFNDANRAKELYYRHQYLINKNDDDLDDIFDGKIYKELVNENLFDDERDVAFTAS</sequence>
<name>A0A9N9NQA1_9GLOM</name>